<comment type="subcellular location">
    <subcellularLocation>
        <location evidence="1">Cell envelope</location>
    </subcellularLocation>
</comment>
<dbReference type="RefSeq" id="WP_255230906.1">
    <property type="nucleotide sequence ID" value="NZ_CP090614.1"/>
</dbReference>
<evidence type="ECO:0000313" key="5">
    <source>
        <dbReference type="EMBL" id="UTT84961.1"/>
    </source>
</evidence>
<proteinExistence type="predicted"/>
<dbReference type="Proteomes" id="UP001059120">
    <property type="component" value="Chromosome 1"/>
</dbReference>
<gene>
    <name evidence="5" type="ORF">LZI70_01260</name>
</gene>
<feature type="signal peptide" evidence="3">
    <location>
        <begin position="1"/>
        <end position="24"/>
    </location>
</feature>
<protein>
    <submittedName>
        <fullName evidence="5">Peptidase</fullName>
    </submittedName>
</protein>
<dbReference type="Pfam" id="PF09375">
    <property type="entry name" value="Peptidase_M75"/>
    <property type="match status" value="1"/>
</dbReference>
<accession>A0ABY5G4K2</accession>
<reference evidence="5" key="1">
    <citation type="submission" date="2022-01" db="EMBL/GenBank/DDBJ databases">
        <title>Alginate degradation mechanism of Vibrio pelagius WXL662.</title>
        <authorList>
            <person name="He X."/>
        </authorList>
    </citation>
    <scope>NUCLEOTIDE SEQUENCE</scope>
    <source>
        <strain evidence="5">WXL662</strain>
    </source>
</reference>
<sequence length="419" mass="45572">MTIKSLVTKAVTSSLIFASASSFAAVTQDQVVEHYADIAHAVFADSVITAKALNSSIDTFLASPSASNFEQVKQAWLESRVPYQQSEVFRFGNAVVDDWEGQLNAWPLDEGLIDYVSTDYQYELGNEGASANIVANETFQIGQTKVDASNITPELIADLNEIGGSEANVASGYHAIEFLLWGQDLNGTNAGAGARAYTDFVVGAECTNGNCERRGAYLKAAAELLVQDLEWMEKQWSADEKGNYRQELLAESSDNGLRKMLFGMGSLSLGELAGERMKVALEANSTEDEHDCFSDNTHNSHYYNEQGIYNVYTGLYKREDGTLLSGPSIYDLVEQKDKQAAKEIQKQFDLARAQVGELVSSAEKNNEYFDQLIAADNAAGNALVNKTIVALVSQTAAIERAAGIIGIDSLNPDTADHEF</sequence>
<dbReference type="CDD" id="cd14657">
    <property type="entry name" value="Imelysin_IrpA-like"/>
    <property type="match status" value="1"/>
</dbReference>
<evidence type="ECO:0000313" key="6">
    <source>
        <dbReference type="Proteomes" id="UP001059120"/>
    </source>
</evidence>
<evidence type="ECO:0000256" key="1">
    <source>
        <dbReference type="ARBA" id="ARBA00004196"/>
    </source>
</evidence>
<keyword evidence="2 3" id="KW-0732">Signal</keyword>
<evidence type="ECO:0000256" key="2">
    <source>
        <dbReference type="ARBA" id="ARBA00022729"/>
    </source>
</evidence>
<keyword evidence="6" id="KW-1185">Reference proteome</keyword>
<evidence type="ECO:0000259" key="4">
    <source>
        <dbReference type="Pfam" id="PF09375"/>
    </source>
</evidence>
<dbReference type="InterPro" id="IPR018976">
    <property type="entry name" value="Imelysin-like"/>
</dbReference>
<dbReference type="EMBL" id="CP090614">
    <property type="protein sequence ID" value="UTT84961.1"/>
    <property type="molecule type" value="Genomic_DNA"/>
</dbReference>
<dbReference type="InterPro" id="IPR038352">
    <property type="entry name" value="Imelysin_sf"/>
</dbReference>
<organism evidence="5 6">
    <name type="scientific">Vibrio pelagius</name>
    <dbReference type="NCBI Taxonomy" id="28169"/>
    <lineage>
        <taxon>Bacteria</taxon>
        <taxon>Pseudomonadati</taxon>
        <taxon>Pseudomonadota</taxon>
        <taxon>Gammaproteobacteria</taxon>
        <taxon>Vibrionales</taxon>
        <taxon>Vibrionaceae</taxon>
        <taxon>Vibrio</taxon>
    </lineage>
</organism>
<dbReference type="Gene3D" id="1.20.1420.20">
    <property type="entry name" value="M75 peptidase, HXXE motif"/>
    <property type="match status" value="1"/>
</dbReference>
<evidence type="ECO:0000256" key="3">
    <source>
        <dbReference type="SAM" id="SignalP"/>
    </source>
</evidence>
<feature type="domain" description="Imelysin-like" evidence="4">
    <location>
        <begin position="39"/>
        <end position="397"/>
    </location>
</feature>
<name>A0ABY5G4K2_VIBPE</name>
<feature type="chain" id="PRO_5045189312" evidence="3">
    <location>
        <begin position="25"/>
        <end position="419"/>
    </location>
</feature>